<organism evidence="1 2">
    <name type="scientific">Dreissena polymorpha</name>
    <name type="common">Zebra mussel</name>
    <name type="synonym">Mytilus polymorpha</name>
    <dbReference type="NCBI Taxonomy" id="45954"/>
    <lineage>
        <taxon>Eukaryota</taxon>
        <taxon>Metazoa</taxon>
        <taxon>Spiralia</taxon>
        <taxon>Lophotrochozoa</taxon>
        <taxon>Mollusca</taxon>
        <taxon>Bivalvia</taxon>
        <taxon>Autobranchia</taxon>
        <taxon>Heteroconchia</taxon>
        <taxon>Euheterodonta</taxon>
        <taxon>Imparidentia</taxon>
        <taxon>Neoheterodontei</taxon>
        <taxon>Myida</taxon>
        <taxon>Dreissenoidea</taxon>
        <taxon>Dreissenidae</taxon>
        <taxon>Dreissena</taxon>
    </lineage>
</organism>
<proteinExistence type="predicted"/>
<gene>
    <name evidence="1" type="ORF">DPMN_076776</name>
</gene>
<dbReference type="AlphaFoldDB" id="A0A9D3YMZ2"/>
<dbReference type="EMBL" id="JAIWYP010000015">
    <property type="protein sequence ID" value="KAH3701780.1"/>
    <property type="molecule type" value="Genomic_DNA"/>
</dbReference>
<keyword evidence="2" id="KW-1185">Reference proteome</keyword>
<evidence type="ECO:0000313" key="1">
    <source>
        <dbReference type="EMBL" id="KAH3701780.1"/>
    </source>
</evidence>
<dbReference type="Proteomes" id="UP000828390">
    <property type="component" value="Unassembled WGS sequence"/>
</dbReference>
<accession>A0A9D3YMZ2</accession>
<reference evidence="1" key="1">
    <citation type="journal article" date="2019" name="bioRxiv">
        <title>The Genome of the Zebra Mussel, Dreissena polymorpha: A Resource for Invasive Species Research.</title>
        <authorList>
            <person name="McCartney M.A."/>
            <person name="Auch B."/>
            <person name="Kono T."/>
            <person name="Mallez S."/>
            <person name="Zhang Y."/>
            <person name="Obille A."/>
            <person name="Becker A."/>
            <person name="Abrahante J.E."/>
            <person name="Garbe J."/>
            <person name="Badalamenti J.P."/>
            <person name="Herman A."/>
            <person name="Mangelson H."/>
            <person name="Liachko I."/>
            <person name="Sullivan S."/>
            <person name="Sone E.D."/>
            <person name="Koren S."/>
            <person name="Silverstein K.A.T."/>
            <person name="Beckman K.B."/>
            <person name="Gohl D.M."/>
        </authorList>
    </citation>
    <scope>NUCLEOTIDE SEQUENCE</scope>
    <source>
        <strain evidence="1">Duluth1</strain>
        <tissue evidence="1">Whole animal</tissue>
    </source>
</reference>
<comment type="caution">
    <text evidence="1">The sequence shown here is derived from an EMBL/GenBank/DDBJ whole genome shotgun (WGS) entry which is preliminary data.</text>
</comment>
<name>A0A9D3YMZ2_DREPO</name>
<protein>
    <submittedName>
        <fullName evidence="1">Uncharacterized protein</fullName>
    </submittedName>
</protein>
<sequence length="157" mass="17448">MKLTNHSAKKHMVQKLRDSACSPSDIMQISGQTGSQLMLGFPIVKILISAISKLKQVHLLRKYGEPFASVYGRSRKRHQYVLLPGNDCSAFDYVLLPGIVCSGIYFRARYSSGNYSLLPGMSLLGYIQSTFGLDTARVICTLLSGMIQLEFCYVAEQ</sequence>
<reference evidence="1" key="2">
    <citation type="submission" date="2020-11" db="EMBL/GenBank/DDBJ databases">
        <authorList>
            <person name="McCartney M.A."/>
            <person name="Auch B."/>
            <person name="Kono T."/>
            <person name="Mallez S."/>
            <person name="Becker A."/>
            <person name="Gohl D.M."/>
            <person name="Silverstein K.A.T."/>
            <person name="Koren S."/>
            <person name="Bechman K.B."/>
            <person name="Herman A."/>
            <person name="Abrahante J.E."/>
            <person name="Garbe J."/>
        </authorList>
    </citation>
    <scope>NUCLEOTIDE SEQUENCE</scope>
    <source>
        <strain evidence="1">Duluth1</strain>
        <tissue evidence="1">Whole animal</tissue>
    </source>
</reference>
<evidence type="ECO:0000313" key="2">
    <source>
        <dbReference type="Proteomes" id="UP000828390"/>
    </source>
</evidence>